<sequence length="529" mass="59365">MNRVEEALDSIAEIARLGIRVVGAIGGQIPVPGVYLSVMSCHVKPDIIGGLGMIAVLLTNIWDSLDKVGSNRLACLRLAARCADFLIAVKQEVDAMNGTITVELHQPLQRLEFAFKSIRSLMIFLEKRTTVGQINVDSVLLKPFWKRWINREDIQTEIERYHDLLSDCLVTFNRHSHPFTKENTYMTWPQISLLTRILNQVSVPSPEGGLFSGSEGSDNEPSGILLDTLAGDEVIGLMVFPPSPALSGDDLALINAEEIRDRLRAIQELQNKVDRAADMQDLRNLLSAALNAPNDTDMRKVLQVAKNDMPSAIKTLFTVLEGQKPDWTPLLSSVKSQEEPLTRTRAFTWPVDETQHGVVNEERIEWDIIHPAGPNGMDSPSLTVIKNDVTSQELIHRGFFSNIFKGSWRHRIVAVKVLELTTECDAFKSEIEAWKSLSHPNILRIYGASDPNQDPPWFFISPYMRNGSLMAYLKQVEWARSVSMLKTSVTPEIGLDSSANDILRFMLEIARAMDYMHGRDFVHGDLQVR</sequence>
<name>A0A8H5HG47_9AGAR</name>
<dbReference type="Gene3D" id="1.20.930.20">
    <property type="entry name" value="Adaptor protein Cbl, N-terminal domain"/>
    <property type="match status" value="1"/>
</dbReference>
<dbReference type="SUPFAM" id="SSF56112">
    <property type="entry name" value="Protein kinase-like (PK-like)"/>
    <property type="match status" value="1"/>
</dbReference>
<dbReference type="InterPro" id="IPR051681">
    <property type="entry name" value="Ser/Thr_Kinases-Pseudokinases"/>
</dbReference>
<dbReference type="Proteomes" id="UP000518752">
    <property type="component" value="Unassembled WGS sequence"/>
</dbReference>
<dbReference type="Gene3D" id="1.10.510.10">
    <property type="entry name" value="Transferase(Phosphotransferase) domain 1"/>
    <property type="match status" value="1"/>
</dbReference>
<comment type="caution">
    <text evidence="2">The sequence shown here is derived from an EMBL/GenBank/DDBJ whole genome shotgun (WGS) entry which is preliminary data.</text>
</comment>
<dbReference type="OrthoDB" id="1668230at2759"/>
<dbReference type="InterPro" id="IPR001245">
    <property type="entry name" value="Ser-Thr/Tyr_kinase_cat_dom"/>
</dbReference>
<evidence type="ECO:0000313" key="3">
    <source>
        <dbReference type="Proteomes" id="UP000518752"/>
    </source>
</evidence>
<protein>
    <recommendedName>
        <fullName evidence="1">Protein kinase domain-containing protein</fullName>
    </recommendedName>
</protein>
<dbReference type="Pfam" id="PF07714">
    <property type="entry name" value="PK_Tyr_Ser-Thr"/>
    <property type="match status" value="1"/>
</dbReference>
<reference evidence="2 3" key="1">
    <citation type="journal article" date="2020" name="ISME J.">
        <title>Uncovering the hidden diversity of litter-decomposition mechanisms in mushroom-forming fungi.</title>
        <authorList>
            <person name="Floudas D."/>
            <person name="Bentzer J."/>
            <person name="Ahren D."/>
            <person name="Johansson T."/>
            <person name="Persson P."/>
            <person name="Tunlid A."/>
        </authorList>
    </citation>
    <scope>NUCLEOTIDE SEQUENCE [LARGE SCALE GENOMIC DNA]</scope>
    <source>
        <strain evidence="2 3">CBS 406.79</strain>
    </source>
</reference>
<organism evidence="2 3">
    <name type="scientific">Collybiopsis confluens</name>
    <dbReference type="NCBI Taxonomy" id="2823264"/>
    <lineage>
        <taxon>Eukaryota</taxon>
        <taxon>Fungi</taxon>
        <taxon>Dikarya</taxon>
        <taxon>Basidiomycota</taxon>
        <taxon>Agaricomycotina</taxon>
        <taxon>Agaricomycetes</taxon>
        <taxon>Agaricomycetidae</taxon>
        <taxon>Agaricales</taxon>
        <taxon>Marasmiineae</taxon>
        <taxon>Omphalotaceae</taxon>
        <taxon>Collybiopsis</taxon>
    </lineage>
</organism>
<gene>
    <name evidence="2" type="ORF">D9757_009787</name>
</gene>
<keyword evidence="3" id="KW-1185">Reference proteome</keyword>
<dbReference type="CDD" id="cd21037">
    <property type="entry name" value="MLKL_NTD"/>
    <property type="match status" value="1"/>
</dbReference>
<dbReference type="EMBL" id="JAACJN010000051">
    <property type="protein sequence ID" value="KAF5382365.1"/>
    <property type="molecule type" value="Genomic_DNA"/>
</dbReference>
<dbReference type="GO" id="GO:0007166">
    <property type="term" value="P:cell surface receptor signaling pathway"/>
    <property type="evidence" value="ECO:0007669"/>
    <property type="project" value="InterPro"/>
</dbReference>
<evidence type="ECO:0000259" key="1">
    <source>
        <dbReference type="PROSITE" id="PS50011"/>
    </source>
</evidence>
<dbReference type="InterPro" id="IPR000719">
    <property type="entry name" value="Prot_kinase_dom"/>
</dbReference>
<dbReference type="InterPro" id="IPR059179">
    <property type="entry name" value="MLKL-like_MCAfunc"/>
</dbReference>
<dbReference type="PROSITE" id="PS50011">
    <property type="entry name" value="PROTEIN_KINASE_DOM"/>
    <property type="match status" value="1"/>
</dbReference>
<feature type="domain" description="Protein kinase" evidence="1">
    <location>
        <begin position="389"/>
        <end position="529"/>
    </location>
</feature>
<accession>A0A8H5HG47</accession>
<dbReference type="GO" id="GO:0004674">
    <property type="term" value="F:protein serine/threonine kinase activity"/>
    <property type="evidence" value="ECO:0007669"/>
    <property type="project" value="TreeGrafter"/>
</dbReference>
<dbReference type="GO" id="GO:0004713">
    <property type="term" value="F:protein tyrosine kinase activity"/>
    <property type="evidence" value="ECO:0007669"/>
    <property type="project" value="InterPro"/>
</dbReference>
<proteinExistence type="predicted"/>
<evidence type="ECO:0000313" key="2">
    <source>
        <dbReference type="EMBL" id="KAF5382365.1"/>
    </source>
</evidence>
<dbReference type="GO" id="GO:0005524">
    <property type="term" value="F:ATP binding"/>
    <property type="evidence" value="ECO:0007669"/>
    <property type="project" value="InterPro"/>
</dbReference>
<dbReference type="SMART" id="SM00219">
    <property type="entry name" value="TyrKc"/>
    <property type="match status" value="1"/>
</dbReference>
<dbReference type="InterPro" id="IPR036537">
    <property type="entry name" value="Adaptor_Cbl_N_dom_sf"/>
</dbReference>
<dbReference type="InterPro" id="IPR011009">
    <property type="entry name" value="Kinase-like_dom_sf"/>
</dbReference>
<dbReference type="InterPro" id="IPR020635">
    <property type="entry name" value="Tyr_kinase_cat_dom"/>
</dbReference>
<dbReference type="PANTHER" id="PTHR44329">
    <property type="entry name" value="SERINE/THREONINE-PROTEIN KINASE TNNI3K-RELATED"/>
    <property type="match status" value="1"/>
</dbReference>
<dbReference type="AlphaFoldDB" id="A0A8H5HG47"/>